<protein>
    <submittedName>
        <fullName evidence="1">Uncharacterized protein DUF4241</fullName>
    </submittedName>
</protein>
<organism evidence="1 2">
    <name type="scientific">Stackebrandtia endophytica</name>
    <dbReference type="NCBI Taxonomy" id="1496996"/>
    <lineage>
        <taxon>Bacteria</taxon>
        <taxon>Bacillati</taxon>
        <taxon>Actinomycetota</taxon>
        <taxon>Actinomycetes</taxon>
        <taxon>Glycomycetales</taxon>
        <taxon>Glycomycetaceae</taxon>
        <taxon>Stackebrandtia</taxon>
    </lineage>
</organism>
<dbReference type="OrthoDB" id="9789980at2"/>
<dbReference type="InterPro" id="IPR025335">
    <property type="entry name" value="DUF4241"/>
</dbReference>
<keyword evidence="2" id="KW-1185">Reference proteome</keyword>
<accession>A0A543ASJ7</accession>
<name>A0A543ASJ7_9ACTN</name>
<comment type="caution">
    <text evidence="1">The sequence shown here is derived from an EMBL/GenBank/DDBJ whole genome shotgun (WGS) entry which is preliminary data.</text>
</comment>
<dbReference type="InParanoid" id="A0A543ASJ7"/>
<reference evidence="1 2" key="1">
    <citation type="submission" date="2019-06" db="EMBL/GenBank/DDBJ databases">
        <title>Sequencing the genomes of 1000 actinobacteria strains.</title>
        <authorList>
            <person name="Klenk H.-P."/>
        </authorList>
    </citation>
    <scope>NUCLEOTIDE SEQUENCE [LARGE SCALE GENOMIC DNA]</scope>
    <source>
        <strain evidence="1 2">DSM 45928</strain>
    </source>
</reference>
<dbReference type="RefSeq" id="WP_142035575.1">
    <property type="nucleotide sequence ID" value="NZ_JBHTGS010000001.1"/>
</dbReference>
<dbReference type="Proteomes" id="UP000317043">
    <property type="component" value="Unassembled WGS sequence"/>
</dbReference>
<dbReference type="Pfam" id="PF14025">
    <property type="entry name" value="DUF4241"/>
    <property type="match status" value="1"/>
</dbReference>
<gene>
    <name evidence="1" type="ORF">FB566_1055</name>
</gene>
<dbReference type="EMBL" id="VFOW01000001">
    <property type="protein sequence ID" value="TQL75548.1"/>
    <property type="molecule type" value="Genomic_DNA"/>
</dbReference>
<dbReference type="AlphaFoldDB" id="A0A543ASJ7"/>
<proteinExistence type="predicted"/>
<evidence type="ECO:0000313" key="2">
    <source>
        <dbReference type="Proteomes" id="UP000317043"/>
    </source>
</evidence>
<sequence>MAYHPDLLRLLNPGSRYTEPDTGLQFVIERHRMSDVVLPTGQVTACDPLAAGGDAPPLPVEVPPGRYPLHAWVASHLDGGQEIDRRVAALQLTTRDVPVARWELAADPEQIAELGDSGYLGFSVDAGCATLSDPVALRALDQWDYDRVEDTFIPVRFPERPVPGAIEAVTDPTSGANVIVVSSGWGDGVYPTFVCYGPSGEFCGYVIDFLVTPVED</sequence>
<evidence type="ECO:0000313" key="1">
    <source>
        <dbReference type="EMBL" id="TQL75548.1"/>
    </source>
</evidence>